<dbReference type="InParanoid" id="A0A7R8UH57"/>
<evidence type="ECO:0008006" key="9">
    <source>
        <dbReference type="Google" id="ProtNLM"/>
    </source>
</evidence>
<dbReference type="PANTHER" id="PTHR13180">
    <property type="entry name" value="SMALL MEMBRANE PROTEIN-RELATED"/>
    <property type="match status" value="1"/>
</dbReference>
<evidence type="ECO:0000256" key="6">
    <source>
        <dbReference type="SAM" id="Phobius"/>
    </source>
</evidence>
<evidence type="ECO:0000256" key="3">
    <source>
        <dbReference type="ARBA" id="ARBA00022692"/>
    </source>
</evidence>
<dbReference type="Proteomes" id="UP000594454">
    <property type="component" value="Chromosome 2"/>
</dbReference>
<evidence type="ECO:0000256" key="1">
    <source>
        <dbReference type="ARBA" id="ARBA00004141"/>
    </source>
</evidence>
<feature type="transmembrane region" description="Helical" evidence="6">
    <location>
        <begin position="120"/>
        <end position="139"/>
    </location>
</feature>
<dbReference type="FunCoup" id="A0A7R8UH57">
    <property type="interactions" value="986"/>
</dbReference>
<dbReference type="InterPro" id="IPR007919">
    <property type="entry name" value="UPF0220"/>
</dbReference>
<proteinExistence type="inferred from homology"/>
<dbReference type="AlphaFoldDB" id="A0A7R8UH57"/>
<comment type="subcellular location">
    <subcellularLocation>
        <location evidence="1">Membrane</location>
        <topology evidence="1">Multi-pass membrane protein</topology>
    </subcellularLocation>
</comment>
<accession>A0A7R8UH57</accession>
<evidence type="ECO:0000256" key="4">
    <source>
        <dbReference type="ARBA" id="ARBA00022989"/>
    </source>
</evidence>
<evidence type="ECO:0000256" key="2">
    <source>
        <dbReference type="ARBA" id="ARBA00005335"/>
    </source>
</evidence>
<evidence type="ECO:0000256" key="5">
    <source>
        <dbReference type="ARBA" id="ARBA00023136"/>
    </source>
</evidence>
<dbReference type="OrthoDB" id="268928at2759"/>
<gene>
    <name evidence="7" type="ORF">HERILL_LOCUS3933</name>
</gene>
<organism evidence="7 8">
    <name type="scientific">Hermetia illucens</name>
    <name type="common">Black soldier fly</name>
    <dbReference type="NCBI Taxonomy" id="343691"/>
    <lineage>
        <taxon>Eukaryota</taxon>
        <taxon>Metazoa</taxon>
        <taxon>Ecdysozoa</taxon>
        <taxon>Arthropoda</taxon>
        <taxon>Hexapoda</taxon>
        <taxon>Insecta</taxon>
        <taxon>Pterygota</taxon>
        <taxon>Neoptera</taxon>
        <taxon>Endopterygota</taxon>
        <taxon>Diptera</taxon>
        <taxon>Brachycera</taxon>
        <taxon>Stratiomyomorpha</taxon>
        <taxon>Stratiomyidae</taxon>
        <taxon>Hermetiinae</taxon>
        <taxon>Hermetia</taxon>
    </lineage>
</organism>
<dbReference type="Pfam" id="PF05255">
    <property type="entry name" value="UPF0220"/>
    <property type="match status" value="1"/>
</dbReference>
<comment type="similarity">
    <text evidence="2">Belongs to the UPF0220 family.</text>
</comment>
<keyword evidence="5 6" id="KW-0472">Membrane</keyword>
<dbReference type="EMBL" id="LR899010">
    <property type="protein sequence ID" value="CAD7080795.1"/>
    <property type="molecule type" value="Genomic_DNA"/>
</dbReference>
<feature type="transmembrane region" description="Helical" evidence="6">
    <location>
        <begin position="87"/>
        <end position="108"/>
    </location>
</feature>
<feature type="transmembrane region" description="Helical" evidence="6">
    <location>
        <begin position="20"/>
        <end position="37"/>
    </location>
</feature>
<protein>
    <recommendedName>
        <fullName evidence="9">Transmembrane protein 50A</fullName>
    </recommendedName>
</protein>
<name>A0A7R8UH57_HERIL</name>
<dbReference type="GO" id="GO:0016020">
    <property type="term" value="C:membrane"/>
    <property type="evidence" value="ECO:0007669"/>
    <property type="project" value="UniProtKB-SubCell"/>
</dbReference>
<reference evidence="7 8" key="1">
    <citation type="submission" date="2020-11" db="EMBL/GenBank/DDBJ databases">
        <authorList>
            <person name="Wallbank WR R."/>
            <person name="Pardo Diaz C."/>
            <person name="Kozak K."/>
            <person name="Martin S."/>
            <person name="Jiggins C."/>
            <person name="Moest M."/>
            <person name="Warren A I."/>
            <person name="Generalovic N T."/>
            <person name="Byers J.R.P. K."/>
            <person name="Montejo-Kovacevich G."/>
            <person name="Yen C E."/>
        </authorList>
    </citation>
    <scope>NUCLEOTIDE SEQUENCE [LARGE SCALE GENOMIC DNA]</scope>
</reference>
<keyword evidence="4 6" id="KW-1133">Transmembrane helix</keyword>
<evidence type="ECO:0000313" key="7">
    <source>
        <dbReference type="EMBL" id="CAD7080795.1"/>
    </source>
</evidence>
<evidence type="ECO:0000313" key="8">
    <source>
        <dbReference type="Proteomes" id="UP000594454"/>
    </source>
</evidence>
<keyword evidence="8" id="KW-1185">Reference proteome</keyword>
<keyword evidence="3 6" id="KW-0812">Transmembrane</keyword>
<feature type="transmembrane region" description="Helical" evidence="6">
    <location>
        <begin position="49"/>
        <end position="66"/>
    </location>
</feature>
<sequence length="150" mass="16843">MSALDNVREWFSQENSRNKISAIVAGLLFFAGWWFLIDTLACYPGALNAGQIIVGVVGTISFFMVNTVKNSHLSEDNFGSRTHLAKIWLLIGFMLGFSAIIASVWIMVADFTSKDKVETWPGVAILLQNVLILISNLIYRFGRSEEEWSY</sequence>
<dbReference type="OMA" id="LWIMFAD"/>